<dbReference type="Proteomes" id="UP001500840">
    <property type="component" value="Unassembled WGS sequence"/>
</dbReference>
<gene>
    <name evidence="1" type="ORF">GCM10023156_46490</name>
</gene>
<comment type="caution">
    <text evidence="1">The sequence shown here is derived from an EMBL/GenBank/DDBJ whole genome shotgun (WGS) entry which is preliminary data.</text>
</comment>
<accession>A0ABP8NBI9</accession>
<keyword evidence="2" id="KW-1185">Reference proteome</keyword>
<proteinExistence type="predicted"/>
<evidence type="ECO:0000313" key="2">
    <source>
        <dbReference type="Proteomes" id="UP001500840"/>
    </source>
</evidence>
<name>A0ABP8NBI9_9BACT</name>
<dbReference type="EMBL" id="BAABGA010000064">
    <property type="protein sequence ID" value="GAA4462555.1"/>
    <property type="molecule type" value="Genomic_DNA"/>
</dbReference>
<sequence length="107" mass="12230">MPGKVRLTQVQRMYQIVKSEGVEAAIEWFKPTKNSGWGGANWELANQLIKDGRVDDGMRLMEFDVETSPRKVWLLRKTALAHLNNGHPRKANCRLTPAAKCCRSYRC</sequence>
<organism evidence="1 2">
    <name type="scientific">Novipirellula rosea</name>
    <dbReference type="NCBI Taxonomy" id="1031540"/>
    <lineage>
        <taxon>Bacteria</taxon>
        <taxon>Pseudomonadati</taxon>
        <taxon>Planctomycetota</taxon>
        <taxon>Planctomycetia</taxon>
        <taxon>Pirellulales</taxon>
        <taxon>Pirellulaceae</taxon>
        <taxon>Novipirellula</taxon>
    </lineage>
</organism>
<evidence type="ECO:0000313" key="1">
    <source>
        <dbReference type="EMBL" id="GAA4462555.1"/>
    </source>
</evidence>
<reference evidence="2" key="1">
    <citation type="journal article" date="2019" name="Int. J. Syst. Evol. Microbiol.">
        <title>The Global Catalogue of Microorganisms (GCM) 10K type strain sequencing project: providing services to taxonomists for standard genome sequencing and annotation.</title>
        <authorList>
            <consortium name="The Broad Institute Genomics Platform"/>
            <consortium name="The Broad Institute Genome Sequencing Center for Infectious Disease"/>
            <person name="Wu L."/>
            <person name="Ma J."/>
        </authorList>
    </citation>
    <scope>NUCLEOTIDE SEQUENCE [LARGE SCALE GENOMIC DNA]</scope>
    <source>
        <strain evidence="2">JCM 17759</strain>
    </source>
</reference>
<dbReference type="RefSeq" id="WP_345325960.1">
    <property type="nucleotide sequence ID" value="NZ_BAABGA010000064.1"/>
</dbReference>
<protein>
    <submittedName>
        <fullName evidence="1">Uncharacterized protein</fullName>
    </submittedName>
</protein>